<evidence type="ECO:0000313" key="2">
    <source>
        <dbReference type="Proteomes" id="UP000273022"/>
    </source>
</evidence>
<organism evidence="1 2">
    <name type="scientific">Parashewanella spongiae</name>
    <dbReference type="NCBI Taxonomy" id="342950"/>
    <lineage>
        <taxon>Bacteria</taxon>
        <taxon>Pseudomonadati</taxon>
        <taxon>Pseudomonadota</taxon>
        <taxon>Gammaproteobacteria</taxon>
        <taxon>Alteromonadales</taxon>
        <taxon>Shewanellaceae</taxon>
        <taxon>Parashewanella</taxon>
    </lineage>
</organism>
<proteinExistence type="predicted"/>
<keyword evidence="2" id="KW-1185">Reference proteome</keyword>
<accession>A0A3A6TV31</accession>
<reference evidence="1 2" key="1">
    <citation type="submission" date="2018-09" db="EMBL/GenBank/DDBJ databases">
        <title>Phylogeny of the Shewanellaceae, and recommendation for two new genera, Pseudoshewanella and Parashewanella.</title>
        <authorList>
            <person name="Wang G."/>
        </authorList>
    </citation>
    <scope>NUCLEOTIDE SEQUENCE [LARGE SCALE GENOMIC DNA]</scope>
    <source>
        <strain evidence="1 2">KCTC 22492</strain>
    </source>
</reference>
<sequence length="418" mass="48051">MFLGLTLYFFMISIDKKLANNPFIINHYENFSTTEVDFEHFQCSKHCCPALEEFHAFGEKYKTTMKCNRSTSRVTTTELQCFHELVAKINEVERGLPSIFYWAFVNIKTHNTLKQLMITLSSLFKNKELDFEVMRGKSISFIIVVLHLYLRHIKESKQITEKQESAIYNLIETVNAIAQQVIPQKINSMFAVTKLCGVEMIPHEKAKGYSMAISNHSLISYQLILGLIFDTITNKQGIYRPFDKQTATQLVKFFAHLKQTLIEIACGRAMMSSAINECGGKKVVLTSDIENSSEKFPIHKFEKIDAIELCNRYKGLKVLYICSHPLPLMFAEMATKCTRPIVIFQIGYSYMTTPDEIKGKGIIFSVREIVLPTFEPYISDETIELIYIHMSVKDIRLFEEQIPSAYLGKFNSTCQIFA</sequence>
<dbReference type="Proteomes" id="UP000273022">
    <property type="component" value="Unassembled WGS sequence"/>
</dbReference>
<gene>
    <name evidence="1" type="ORF">D5R81_06720</name>
</gene>
<protein>
    <submittedName>
        <fullName evidence="1">Uncharacterized protein</fullName>
    </submittedName>
</protein>
<dbReference type="AlphaFoldDB" id="A0A3A6TV31"/>
<evidence type="ECO:0000313" key="1">
    <source>
        <dbReference type="EMBL" id="RJY18130.1"/>
    </source>
</evidence>
<dbReference type="EMBL" id="QYYH01000031">
    <property type="protein sequence ID" value="RJY18130.1"/>
    <property type="molecule type" value="Genomic_DNA"/>
</dbReference>
<comment type="caution">
    <text evidence="1">The sequence shown here is derived from an EMBL/GenBank/DDBJ whole genome shotgun (WGS) entry which is preliminary data.</text>
</comment>
<name>A0A3A6TV31_9GAMM</name>